<reference evidence="2 3" key="1">
    <citation type="journal article" date="2024" name="Commun. Biol.">
        <title>Comparative genomic analysis of thermophilic fungi reveals convergent evolutionary adaptations and gene losses.</title>
        <authorList>
            <person name="Steindorff A.S."/>
            <person name="Aguilar-Pontes M.V."/>
            <person name="Robinson A.J."/>
            <person name="Andreopoulos B."/>
            <person name="LaButti K."/>
            <person name="Kuo A."/>
            <person name="Mondo S."/>
            <person name="Riley R."/>
            <person name="Otillar R."/>
            <person name="Haridas S."/>
            <person name="Lipzen A."/>
            <person name="Grimwood J."/>
            <person name="Schmutz J."/>
            <person name="Clum A."/>
            <person name="Reid I.D."/>
            <person name="Moisan M.C."/>
            <person name="Butler G."/>
            <person name="Nguyen T.T.M."/>
            <person name="Dewar K."/>
            <person name="Conant G."/>
            <person name="Drula E."/>
            <person name="Henrissat B."/>
            <person name="Hansel C."/>
            <person name="Singer S."/>
            <person name="Hutchinson M.I."/>
            <person name="de Vries R.P."/>
            <person name="Natvig D.O."/>
            <person name="Powell A.J."/>
            <person name="Tsang A."/>
            <person name="Grigoriev I.V."/>
        </authorList>
    </citation>
    <scope>NUCLEOTIDE SEQUENCE [LARGE SCALE GENOMIC DNA]</scope>
    <source>
        <strain evidence="2 3">ATCC 24622</strain>
    </source>
</reference>
<name>A0ABR3V1B7_9PEZI</name>
<dbReference type="EMBL" id="JAZHXJ010003105">
    <property type="protein sequence ID" value="KAL1835521.1"/>
    <property type="molecule type" value="Genomic_DNA"/>
</dbReference>
<organism evidence="2 3">
    <name type="scientific">Phialemonium thermophilum</name>
    <dbReference type="NCBI Taxonomy" id="223376"/>
    <lineage>
        <taxon>Eukaryota</taxon>
        <taxon>Fungi</taxon>
        <taxon>Dikarya</taxon>
        <taxon>Ascomycota</taxon>
        <taxon>Pezizomycotina</taxon>
        <taxon>Sordariomycetes</taxon>
        <taxon>Sordariomycetidae</taxon>
        <taxon>Cephalothecales</taxon>
        <taxon>Cephalothecaceae</taxon>
        <taxon>Phialemonium</taxon>
    </lineage>
</organism>
<sequence length="210" mass="24911">MRRGGGGGRRRRWRGWPARWRLRCVSVGGTRRARRVGGGGAERETPLGVPRHGQSGSLDGEERRRSRRRRRASPSLTRARLPLRRASQPRRRRRLLHQKPRQQCRWARNPAPQRTRKLRLPRSREIRARPGKMPRLHLAKRRCDGKYRIHSNKRDGAMWGVFRIRELRIYALCLCQNSRRERINTVHISLLVDKNMVKRLRQGTKRDLVE</sequence>
<gene>
    <name evidence="2" type="ORF">VTK73DRAFT_5587</name>
</gene>
<comment type="caution">
    <text evidence="2">The sequence shown here is derived from an EMBL/GenBank/DDBJ whole genome shotgun (WGS) entry which is preliminary data.</text>
</comment>
<feature type="region of interest" description="Disordered" evidence="1">
    <location>
        <begin position="30"/>
        <end position="102"/>
    </location>
</feature>
<keyword evidence="3" id="KW-1185">Reference proteome</keyword>
<accession>A0ABR3V1B7</accession>
<evidence type="ECO:0000313" key="3">
    <source>
        <dbReference type="Proteomes" id="UP001586593"/>
    </source>
</evidence>
<protein>
    <submittedName>
        <fullName evidence="2">Uncharacterized protein</fullName>
    </submittedName>
</protein>
<feature type="compositionally biased region" description="Basic residues" evidence="1">
    <location>
        <begin position="81"/>
        <end position="102"/>
    </location>
</feature>
<evidence type="ECO:0000313" key="2">
    <source>
        <dbReference type="EMBL" id="KAL1835521.1"/>
    </source>
</evidence>
<proteinExistence type="predicted"/>
<evidence type="ECO:0000256" key="1">
    <source>
        <dbReference type="SAM" id="MobiDB-lite"/>
    </source>
</evidence>
<dbReference type="Proteomes" id="UP001586593">
    <property type="component" value="Unassembled WGS sequence"/>
</dbReference>